<dbReference type="SMART" id="SM00173">
    <property type="entry name" value="RAS"/>
    <property type="match status" value="1"/>
</dbReference>
<dbReference type="InterPro" id="IPR027417">
    <property type="entry name" value="P-loop_NTPase"/>
</dbReference>
<dbReference type="PROSITE" id="PS51421">
    <property type="entry name" value="RAS"/>
    <property type="match status" value="1"/>
</dbReference>
<reference evidence="5" key="1">
    <citation type="submission" date="2022-07" db="EMBL/GenBank/DDBJ databases">
        <title>Genome Sequence of Leucocoprinus birnbaumii.</title>
        <authorList>
            <person name="Buettner E."/>
        </authorList>
    </citation>
    <scope>NUCLEOTIDE SEQUENCE</scope>
    <source>
        <strain evidence="5">VT141</strain>
    </source>
</reference>
<dbReference type="GO" id="GO:0005525">
    <property type="term" value="F:GTP binding"/>
    <property type="evidence" value="ECO:0007669"/>
    <property type="project" value="UniProtKB-KW"/>
</dbReference>
<gene>
    <name evidence="5" type="ORF">NP233_g1169</name>
</gene>
<dbReference type="PROSITE" id="PS51419">
    <property type="entry name" value="RAB"/>
    <property type="match status" value="1"/>
</dbReference>
<dbReference type="InterPro" id="IPR001806">
    <property type="entry name" value="Small_GTPase"/>
</dbReference>
<organism evidence="5 6">
    <name type="scientific">Leucocoprinus birnbaumii</name>
    <dbReference type="NCBI Taxonomy" id="56174"/>
    <lineage>
        <taxon>Eukaryota</taxon>
        <taxon>Fungi</taxon>
        <taxon>Dikarya</taxon>
        <taxon>Basidiomycota</taxon>
        <taxon>Agaricomycotina</taxon>
        <taxon>Agaricomycetes</taxon>
        <taxon>Agaricomycetidae</taxon>
        <taxon>Agaricales</taxon>
        <taxon>Agaricineae</taxon>
        <taxon>Agaricaceae</taxon>
        <taxon>Leucocoprinus</taxon>
    </lineage>
</organism>
<dbReference type="AlphaFoldDB" id="A0AAD5YW43"/>
<dbReference type="GO" id="GO:0005886">
    <property type="term" value="C:plasma membrane"/>
    <property type="evidence" value="ECO:0007669"/>
    <property type="project" value="UniProtKB-SubCell"/>
</dbReference>
<name>A0AAD5YW43_9AGAR</name>
<proteinExistence type="predicted"/>
<keyword evidence="6" id="KW-1185">Reference proteome</keyword>
<comment type="subcellular location">
    <subcellularLocation>
        <location evidence="1">Cell membrane</location>
        <topology evidence="1">Lipid-anchor</topology>
        <orientation evidence="1">Cytoplasmic side</orientation>
    </subcellularLocation>
</comment>
<evidence type="ECO:0000256" key="1">
    <source>
        <dbReference type="ARBA" id="ARBA00004342"/>
    </source>
</evidence>
<dbReference type="PANTHER" id="PTHR24070">
    <property type="entry name" value="RAS, DI-RAS, AND RHEB FAMILY MEMBERS OF SMALL GTPASE SUPERFAMILY"/>
    <property type="match status" value="1"/>
</dbReference>
<evidence type="ECO:0000256" key="4">
    <source>
        <dbReference type="SAM" id="SignalP"/>
    </source>
</evidence>
<dbReference type="Gene3D" id="3.40.50.300">
    <property type="entry name" value="P-loop containing nucleotide triphosphate hydrolases"/>
    <property type="match status" value="1"/>
</dbReference>
<dbReference type="GO" id="GO:0007165">
    <property type="term" value="P:signal transduction"/>
    <property type="evidence" value="ECO:0007669"/>
    <property type="project" value="InterPro"/>
</dbReference>
<protein>
    <submittedName>
        <fullName evidence="5">Uncharacterized protein</fullName>
    </submittedName>
</protein>
<keyword evidence="4" id="KW-0732">Signal</keyword>
<feature type="chain" id="PRO_5042057553" evidence="4">
    <location>
        <begin position="19"/>
        <end position="253"/>
    </location>
</feature>
<evidence type="ECO:0000256" key="3">
    <source>
        <dbReference type="ARBA" id="ARBA00023134"/>
    </source>
</evidence>
<dbReference type="EMBL" id="JANIEX010000040">
    <property type="protein sequence ID" value="KAJ3575360.1"/>
    <property type="molecule type" value="Genomic_DNA"/>
</dbReference>
<comment type="caution">
    <text evidence="5">The sequence shown here is derived from an EMBL/GenBank/DDBJ whole genome shotgun (WGS) entry which is preliminary data.</text>
</comment>
<keyword evidence="3" id="KW-0342">GTP-binding</keyword>
<dbReference type="PRINTS" id="PR00449">
    <property type="entry name" value="RASTRNSFRMNG"/>
</dbReference>
<evidence type="ECO:0000256" key="2">
    <source>
        <dbReference type="ARBA" id="ARBA00022741"/>
    </source>
</evidence>
<dbReference type="Pfam" id="PF00071">
    <property type="entry name" value="Ras"/>
    <property type="match status" value="1"/>
</dbReference>
<evidence type="ECO:0000313" key="6">
    <source>
        <dbReference type="Proteomes" id="UP001213000"/>
    </source>
</evidence>
<keyword evidence="2" id="KW-0547">Nucleotide-binding</keyword>
<dbReference type="SUPFAM" id="SSF52540">
    <property type="entry name" value="P-loop containing nucleoside triphosphate hydrolases"/>
    <property type="match status" value="1"/>
</dbReference>
<evidence type="ECO:0000313" key="5">
    <source>
        <dbReference type="EMBL" id="KAJ3575360.1"/>
    </source>
</evidence>
<dbReference type="GO" id="GO:0003924">
    <property type="term" value="F:GTPase activity"/>
    <property type="evidence" value="ECO:0007669"/>
    <property type="project" value="InterPro"/>
</dbReference>
<accession>A0AAD5YW43</accession>
<feature type="signal peptide" evidence="4">
    <location>
        <begin position="1"/>
        <end position="18"/>
    </location>
</feature>
<dbReference type="SMART" id="SM00175">
    <property type="entry name" value="RAB"/>
    <property type="match status" value="1"/>
</dbReference>
<dbReference type="Proteomes" id="UP001213000">
    <property type="component" value="Unassembled WGS sequence"/>
</dbReference>
<dbReference type="InterPro" id="IPR020849">
    <property type="entry name" value="Small_GTPase_Ras-type"/>
</dbReference>
<sequence length="253" mass="29236">MWFVILTISKTILWKLITLYLEEYATLREQWIRETQGIIFVYSTAHRITFERLEYFRYPMLKVTRGANVPFVLVGTKADKEHDRQVSRDEGAALARTFGCSFFEASAKSGKNIDVIFSNIIRSLRTGTPALLEGAPVISESVRVERLQREIGDIYSQLRKTAYGQTVQGMFHKASDEQSRILGPLLAQADNEDLKPEEKEELEEKIQDEYILCLREFRGYFAEVKAMGIKVGPYIRDFYDQEEAFWIVLKGIP</sequence>